<reference evidence="1 2" key="1">
    <citation type="submission" date="2019-09" db="EMBL/GenBank/DDBJ databases">
        <title>The complete genome of Methanoplanus sp. FWC-SCC4.</title>
        <authorList>
            <person name="Chen S.-C."/>
            <person name="Zhou Y.-Z."/>
            <person name="Lai M.-C."/>
        </authorList>
    </citation>
    <scope>NUCLEOTIDE SEQUENCE [LARGE SCALE GENOMIC DNA]</scope>
    <source>
        <strain evidence="1 2">FWC-SCC4</strain>
    </source>
</reference>
<accession>A0AA97I3J3</accession>
<gene>
    <name evidence="1" type="ORF">F1737_08825</name>
</gene>
<organism evidence="1 2">
    <name type="scientific">Methanochimaera problematica</name>
    <dbReference type="NCBI Taxonomy" id="2609417"/>
    <lineage>
        <taxon>Archaea</taxon>
        <taxon>Methanobacteriati</taxon>
        <taxon>Methanobacteriota</taxon>
        <taxon>Stenosarchaea group</taxon>
        <taxon>Methanomicrobia</taxon>
        <taxon>Methanomicrobiales</taxon>
        <taxon>Methanomicrobiaceae</taxon>
        <taxon>Methanochimaera</taxon>
    </lineage>
</organism>
<sequence length="141" mass="16883">MGIQEEDLDEIRRKILSKPFSKRSDEETTLIREIERKRKIEEDKTKLEKYKINKANKYGKEKQKVQNTKNMMKRTKFREFDLIKDTFEKRLGYKLKIGEINTLRKVIGDKYIYDISIEEISTLCTHIQNLKTRYGSGKTIT</sequence>
<name>A0AA97I3J3_9EURY</name>
<dbReference type="RefSeq" id="WP_317136214.1">
    <property type="nucleotide sequence ID" value="NZ_CP043875.1"/>
</dbReference>
<dbReference type="KEGG" id="mefw:F1737_08825"/>
<keyword evidence="2" id="KW-1185">Reference proteome</keyword>
<protein>
    <submittedName>
        <fullName evidence="1">Uncharacterized protein</fullName>
    </submittedName>
</protein>
<proteinExistence type="predicted"/>
<dbReference type="GeneID" id="85230263"/>
<dbReference type="EMBL" id="CP043875">
    <property type="protein sequence ID" value="WOF16783.1"/>
    <property type="molecule type" value="Genomic_DNA"/>
</dbReference>
<dbReference type="AlphaFoldDB" id="A0AA97I3J3"/>
<dbReference type="Proteomes" id="UP001301797">
    <property type="component" value="Chromosome"/>
</dbReference>
<evidence type="ECO:0000313" key="1">
    <source>
        <dbReference type="EMBL" id="WOF16783.1"/>
    </source>
</evidence>
<evidence type="ECO:0000313" key="2">
    <source>
        <dbReference type="Proteomes" id="UP001301797"/>
    </source>
</evidence>